<name>A0A1S1R9Q3_9ACTN</name>
<keyword evidence="5 7" id="KW-0472">Membrane</keyword>
<evidence type="ECO:0000256" key="6">
    <source>
        <dbReference type="ARBA" id="ARBA00038076"/>
    </source>
</evidence>
<feature type="transmembrane region" description="Helical" evidence="7">
    <location>
        <begin position="676"/>
        <end position="699"/>
    </location>
</feature>
<proteinExistence type="inferred from homology"/>
<feature type="transmembrane region" description="Helical" evidence="7">
    <location>
        <begin position="316"/>
        <end position="339"/>
    </location>
</feature>
<keyword evidence="2" id="KW-1003">Cell membrane</keyword>
<dbReference type="EMBL" id="MAXA01000047">
    <property type="protein sequence ID" value="OHV42235.1"/>
    <property type="molecule type" value="Genomic_DNA"/>
</dbReference>
<dbReference type="InterPro" id="IPR003838">
    <property type="entry name" value="ABC3_permease_C"/>
</dbReference>
<dbReference type="AlphaFoldDB" id="A0A1S1R9Q3"/>
<evidence type="ECO:0000256" key="1">
    <source>
        <dbReference type="ARBA" id="ARBA00004651"/>
    </source>
</evidence>
<evidence type="ECO:0000256" key="5">
    <source>
        <dbReference type="ARBA" id="ARBA00023136"/>
    </source>
</evidence>
<reference evidence="10" key="1">
    <citation type="submission" date="2016-07" db="EMBL/GenBank/DDBJ databases">
        <title>Frankia sp. NRRL B-16219 Genome sequencing.</title>
        <authorList>
            <person name="Ghodhbane-Gtari F."/>
            <person name="Swanson E."/>
            <person name="Gueddou A."/>
            <person name="Louati M."/>
            <person name="Nouioui I."/>
            <person name="Hezbri K."/>
            <person name="Abebe-Akele F."/>
            <person name="Simpson S."/>
            <person name="Morris K."/>
            <person name="Thomas K."/>
            <person name="Gtari M."/>
            <person name="Tisa L.S."/>
        </authorList>
    </citation>
    <scope>NUCLEOTIDE SEQUENCE [LARGE SCALE GENOMIC DNA]</scope>
    <source>
        <strain evidence="10">NRRL B-16219</strain>
    </source>
</reference>
<keyword evidence="10" id="KW-1185">Reference proteome</keyword>
<feature type="transmembrane region" description="Helical" evidence="7">
    <location>
        <begin position="359"/>
        <end position="380"/>
    </location>
</feature>
<evidence type="ECO:0000313" key="10">
    <source>
        <dbReference type="Proteomes" id="UP000179769"/>
    </source>
</evidence>
<comment type="similarity">
    <text evidence="6">Belongs to the ABC-4 integral membrane protein family.</text>
</comment>
<evidence type="ECO:0000256" key="2">
    <source>
        <dbReference type="ARBA" id="ARBA00022475"/>
    </source>
</evidence>
<feature type="domain" description="ABC3 transporter permease C-terminal" evidence="8">
    <location>
        <begin position="680"/>
        <end position="794"/>
    </location>
</feature>
<keyword evidence="4 7" id="KW-1133">Transmembrane helix</keyword>
<gene>
    <name evidence="9" type="ORF">BBK14_11490</name>
</gene>
<dbReference type="Pfam" id="PF02687">
    <property type="entry name" value="FtsX"/>
    <property type="match status" value="2"/>
</dbReference>
<evidence type="ECO:0000259" key="8">
    <source>
        <dbReference type="Pfam" id="PF02687"/>
    </source>
</evidence>
<accession>A0A1S1R9Q3</accession>
<dbReference type="PANTHER" id="PTHR30572">
    <property type="entry name" value="MEMBRANE COMPONENT OF TRANSPORTER-RELATED"/>
    <property type="match status" value="1"/>
</dbReference>
<evidence type="ECO:0000313" key="9">
    <source>
        <dbReference type="EMBL" id="OHV42235.1"/>
    </source>
</evidence>
<organism evidence="9 10">
    <name type="scientific">Parafrankia soli</name>
    <dbReference type="NCBI Taxonomy" id="2599596"/>
    <lineage>
        <taxon>Bacteria</taxon>
        <taxon>Bacillati</taxon>
        <taxon>Actinomycetota</taxon>
        <taxon>Actinomycetes</taxon>
        <taxon>Frankiales</taxon>
        <taxon>Frankiaceae</taxon>
        <taxon>Parafrankia</taxon>
    </lineage>
</organism>
<keyword evidence="3 7" id="KW-0812">Transmembrane</keyword>
<dbReference type="Proteomes" id="UP000179769">
    <property type="component" value="Unassembled WGS sequence"/>
</dbReference>
<feature type="transmembrane region" description="Helical" evidence="7">
    <location>
        <begin position="720"/>
        <end position="744"/>
    </location>
</feature>
<feature type="transmembrane region" description="Helical" evidence="7">
    <location>
        <begin position="769"/>
        <end position="792"/>
    </location>
</feature>
<dbReference type="OrthoDB" id="3207485at2"/>
<dbReference type="PANTHER" id="PTHR30572:SF4">
    <property type="entry name" value="ABC TRANSPORTER PERMEASE YTRF"/>
    <property type="match status" value="1"/>
</dbReference>
<dbReference type="InterPro" id="IPR050250">
    <property type="entry name" value="Macrolide_Exporter_MacB"/>
</dbReference>
<feature type="transmembrane region" description="Helical" evidence="7">
    <location>
        <begin position="20"/>
        <end position="44"/>
    </location>
</feature>
<comment type="subcellular location">
    <subcellularLocation>
        <location evidence="1">Cell membrane</location>
        <topology evidence="1">Multi-pass membrane protein</topology>
    </subcellularLocation>
</comment>
<dbReference type="RefSeq" id="WP_071060256.1">
    <property type="nucleotide sequence ID" value="NZ_MAXA01000047.1"/>
</dbReference>
<feature type="transmembrane region" description="Helical" evidence="7">
    <location>
        <begin position="432"/>
        <end position="454"/>
    </location>
</feature>
<feature type="transmembrane region" description="Helical" evidence="7">
    <location>
        <begin position="277"/>
        <end position="295"/>
    </location>
</feature>
<evidence type="ECO:0000256" key="3">
    <source>
        <dbReference type="ARBA" id="ARBA00022692"/>
    </source>
</evidence>
<dbReference type="GO" id="GO:0005886">
    <property type="term" value="C:plasma membrane"/>
    <property type="evidence" value="ECO:0007669"/>
    <property type="project" value="UniProtKB-SubCell"/>
</dbReference>
<feature type="domain" description="ABC3 transporter permease C-terminal" evidence="8">
    <location>
        <begin position="267"/>
        <end position="385"/>
    </location>
</feature>
<evidence type="ECO:0000256" key="7">
    <source>
        <dbReference type="SAM" id="Phobius"/>
    </source>
</evidence>
<comment type="caution">
    <text evidence="9">The sequence shown here is derived from an EMBL/GenBank/DDBJ whole genome shotgun (WGS) entry which is preliminary data.</text>
</comment>
<evidence type="ECO:0000256" key="4">
    <source>
        <dbReference type="ARBA" id="ARBA00022989"/>
    </source>
</evidence>
<sequence length="809" mass="80940">MNPAGPLARVVLAGVGRRRAQASVVALTTLLAVTASVLALGLIAGSRAPFDRAFAAQHGAHLTVQFDATKVTAARLAATGSAAPVAQAAGPFPVAELRPRIVGGPPGLPVGLGLPSLTVVGRNQPDSGPDSIDQVAVIEGRWATNRGEIVLDPDSLPPSLLGARLQLPDLPGAPVLTVVGLAHSAGGSARAWVAPDALAAFVSRDVPAGLQMLYRLTAAGTENAIDSGRAAISAGMPAGAVTGTRSYLDVRAGALVRTAVFTPFVAAFGVLGLAMSVLIVGTVVAGGVGATIWRTGVLRSLGLTPAQAAGAHVAQVLVPATGGVGLGILCGNLLAMVVFDGSAAAYGAVAPSVPLWVDAAVGAGALALVAVAALLPALHAGRRSPVDAMRLGRVPRPGRGRWAGRLAARLPLPRPLSLGLAHPFARPARSGVLAVAVGFGALGVSFAVGLATTLDSIAADNSRDEAGEVVVSTHVRVAHGPKSGAAAPGPAQAPVAAGEVADAGDAADVAKVIAAQPGTARFFTSAHAEVYALGIVGPVTVTAHTGDSSWGARPMISGDWFRGPGEAVADTRFLDETGAGIGDTVTVTDHGVSVALRIVGEVFDLDDDTVDLATDETSLRGLDLGLAVDSFNIDLRPGTDLVRYVDTLQDALASHPAVVRANLEEGSEVIAVMDALIASLTLLLVVVAGLGVLNTVVLDTRERVHDLGVVKAVGMTPRQVLAMVLTSAGGIGVCAAAMGVPAGVALHHRVVPLMGTAARTGMPRAYIDVYGPVAAALLVLGGLLIAVLGALVPAGWAAGTRATTALRAE</sequence>
<dbReference type="GO" id="GO:0022857">
    <property type="term" value="F:transmembrane transporter activity"/>
    <property type="evidence" value="ECO:0007669"/>
    <property type="project" value="TreeGrafter"/>
</dbReference>
<protein>
    <submittedName>
        <fullName evidence="9">ABC transporter permease</fullName>
    </submittedName>
</protein>